<dbReference type="AlphaFoldDB" id="R0JY14"/>
<organism evidence="2 3">
    <name type="scientific">Anas platyrhynchos</name>
    <name type="common">Mallard</name>
    <name type="synonym">Anas boschas</name>
    <dbReference type="NCBI Taxonomy" id="8839"/>
    <lineage>
        <taxon>Eukaryota</taxon>
        <taxon>Metazoa</taxon>
        <taxon>Chordata</taxon>
        <taxon>Craniata</taxon>
        <taxon>Vertebrata</taxon>
        <taxon>Euteleostomi</taxon>
        <taxon>Archelosauria</taxon>
        <taxon>Archosauria</taxon>
        <taxon>Dinosauria</taxon>
        <taxon>Saurischia</taxon>
        <taxon>Theropoda</taxon>
        <taxon>Coelurosauria</taxon>
        <taxon>Aves</taxon>
        <taxon>Neognathae</taxon>
        <taxon>Galloanserae</taxon>
        <taxon>Anseriformes</taxon>
        <taxon>Anatidae</taxon>
        <taxon>Anatinae</taxon>
        <taxon>Anas</taxon>
    </lineage>
</organism>
<dbReference type="Proteomes" id="UP000296049">
    <property type="component" value="Unassembled WGS sequence"/>
</dbReference>
<feature type="region of interest" description="Disordered" evidence="1">
    <location>
        <begin position="1"/>
        <end position="47"/>
    </location>
</feature>
<dbReference type="EMBL" id="KB742963">
    <property type="protein sequence ID" value="EOB02461.1"/>
    <property type="molecule type" value="Genomic_DNA"/>
</dbReference>
<evidence type="ECO:0000313" key="3">
    <source>
        <dbReference type="Proteomes" id="UP000296049"/>
    </source>
</evidence>
<protein>
    <submittedName>
        <fullName evidence="2">Uncharacterized protein</fullName>
    </submittedName>
</protein>
<evidence type="ECO:0000313" key="2">
    <source>
        <dbReference type="EMBL" id="EOB02461.1"/>
    </source>
</evidence>
<proteinExistence type="predicted"/>
<gene>
    <name evidence="2" type="ORF">Anapl_11355</name>
</gene>
<reference evidence="3" key="1">
    <citation type="journal article" date="2013" name="Nat. Genet.">
        <title>The duck genome and transcriptome provide insight into an avian influenza virus reservoir species.</title>
        <authorList>
            <person name="Huang Y."/>
            <person name="Li Y."/>
            <person name="Burt D.W."/>
            <person name="Chen H."/>
            <person name="Zhang Y."/>
            <person name="Qian W."/>
            <person name="Kim H."/>
            <person name="Gan S."/>
            <person name="Zhao Y."/>
            <person name="Li J."/>
            <person name="Yi K."/>
            <person name="Feng H."/>
            <person name="Zhu P."/>
            <person name="Li B."/>
            <person name="Liu Q."/>
            <person name="Fairley S."/>
            <person name="Magor K.E."/>
            <person name="Du Z."/>
            <person name="Hu X."/>
            <person name="Goodman L."/>
            <person name="Tafer H."/>
            <person name="Vignal A."/>
            <person name="Lee T."/>
            <person name="Kim K.W."/>
            <person name="Sheng Z."/>
            <person name="An Y."/>
            <person name="Searle S."/>
            <person name="Herrero J."/>
            <person name="Groenen M.A."/>
            <person name="Crooijmans R.P."/>
            <person name="Faraut T."/>
            <person name="Cai Q."/>
            <person name="Webster R.G."/>
            <person name="Aldridge J.R."/>
            <person name="Warren W.C."/>
            <person name="Bartschat S."/>
            <person name="Kehr S."/>
            <person name="Marz M."/>
            <person name="Stadler P.F."/>
            <person name="Smith J."/>
            <person name="Kraus R.H."/>
            <person name="Zhao Y."/>
            <person name="Ren L."/>
            <person name="Fei J."/>
            <person name="Morisson M."/>
            <person name="Kaiser P."/>
            <person name="Griffin D.K."/>
            <person name="Rao M."/>
            <person name="Pitel F."/>
            <person name="Wang J."/>
            <person name="Li N."/>
        </authorList>
    </citation>
    <scope>NUCLEOTIDE SEQUENCE [LARGE SCALE GENOMIC DNA]</scope>
</reference>
<feature type="compositionally biased region" description="Basic and acidic residues" evidence="1">
    <location>
        <begin position="1"/>
        <end position="13"/>
    </location>
</feature>
<evidence type="ECO:0000256" key="1">
    <source>
        <dbReference type="SAM" id="MobiDB-lite"/>
    </source>
</evidence>
<sequence>MNRDCPQKAEISESRQFLQRTKEPPCSVGQLSRTAPDAEAQSHGTCSKTRGINTQQKCYKFLVCLIPNTSAFRGPRFHTTHLVPEQFIASPSATAHADFTLPQVLGALWGSRPPEGTFQEPAIPFVSQKQHCDNARFALPQRALQLHGQLHRKLYFSIVLPHLFGSLGEDDAWLNNMLLLYGKPMRNLTHTSLYLAPVEADTVLSCDGINLYWKMLTS</sequence>
<keyword evidence="3" id="KW-1185">Reference proteome</keyword>
<name>R0JY14_ANAPL</name>
<accession>R0JY14</accession>